<reference evidence="1" key="2">
    <citation type="journal article" date="2015" name="Data Brief">
        <title>Shoot transcriptome of the giant reed, Arundo donax.</title>
        <authorList>
            <person name="Barrero R.A."/>
            <person name="Guerrero F.D."/>
            <person name="Moolhuijzen P."/>
            <person name="Goolsby J.A."/>
            <person name="Tidwell J."/>
            <person name="Bellgard S.E."/>
            <person name="Bellgard M.I."/>
        </authorList>
    </citation>
    <scope>NUCLEOTIDE SEQUENCE</scope>
    <source>
        <tissue evidence="1">Shoot tissue taken approximately 20 cm above the soil surface</tissue>
    </source>
</reference>
<accession>A0A0A9AXM7</accession>
<evidence type="ECO:0000313" key="1">
    <source>
        <dbReference type="EMBL" id="JAD55891.1"/>
    </source>
</evidence>
<organism evidence="1">
    <name type="scientific">Arundo donax</name>
    <name type="common">Giant reed</name>
    <name type="synonym">Donax arundinaceus</name>
    <dbReference type="NCBI Taxonomy" id="35708"/>
    <lineage>
        <taxon>Eukaryota</taxon>
        <taxon>Viridiplantae</taxon>
        <taxon>Streptophyta</taxon>
        <taxon>Embryophyta</taxon>
        <taxon>Tracheophyta</taxon>
        <taxon>Spermatophyta</taxon>
        <taxon>Magnoliopsida</taxon>
        <taxon>Liliopsida</taxon>
        <taxon>Poales</taxon>
        <taxon>Poaceae</taxon>
        <taxon>PACMAD clade</taxon>
        <taxon>Arundinoideae</taxon>
        <taxon>Arundineae</taxon>
        <taxon>Arundo</taxon>
    </lineage>
</organism>
<proteinExistence type="predicted"/>
<protein>
    <submittedName>
        <fullName evidence="1">Uncharacterized protein</fullName>
    </submittedName>
</protein>
<reference evidence="1" key="1">
    <citation type="submission" date="2014-09" db="EMBL/GenBank/DDBJ databases">
        <authorList>
            <person name="Magalhaes I.L.F."/>
            <person name="Oliveira U."/>
            <person name="Santos F.R."/>
            <person name="Vidigal T.H.D.A."/>
            <person name="Brescovit A.D."/>
            <person name="Santos A.J."/>
        </authorList>
    </citation>
    <scope>NUCLEOTIDE SEQUENCE</scope>
    <source>
        <tissue evidence="1">Shoot tissue taken approximately 20 cm above the soil surface</tissue>
    </source>
</reference>
<dbReference type="EMBL" id="GBRH01242004">
    <property type="protein sequence ID" value="JAD55891.1"/>
    <property type="molecule type" value="Transcribed_RNA"/>
</dbReference>
<sequence length="53" mass="6446">MHLSQRIFKLMDNWASWCFLGENRNLLMCQKAMEHTRQTELRKHLGSFLEQHT</sequence>
<dbReference type="AlphaFoldDB" id="A0A0A9AXM7"/>
<name>A0A0A9AXM7_ARUDO</name>